<gene>
    <name evidence="6" type="ORF">ENT37_05015</name>
</gene>
<protein>
    <recommendedName>
        <fullName evidence="3">citrate synthase (unknown stereospecificity)</fullName>
        <ecNumber evidence="3">2.3.3.16</ecNumber>
    </recommendedName>
</protein>
<dbReference type="AlphaFoldDB" id="A0A7C4KH92"/>
<dbReference type="InterPro" id="IPR016143">
    <property type="entry name" value="Citrate_synth-like_sm_a-sub"/>
</dbReference>
<dbReference type="PANTHER" id="PTHR11739:SF8">
    <property type="entry name" value="CITRATE SYNTHASE, MITOCHONDRIAL"/>
    <property type="match status" value="1"/>
</dbReference>
<keyword evidence="4 5" id="KW-0808">Transferase</keyword>
<dbReference type="PRINTS" id="PR00143">
    <property type="entry name" value="CITRTSNTHASE"/>
</dbReference>
<dbReference type="PROSITE" id="PS00480">
    <property type="entry name" value="CITRATE_SYNTHASE"/>
    <property type="match status" value="1"/>
</dbReference>
<dbReference type="InterPro" id="IPR036969">
    <property type="entry name" value="Citrate_synthase_sf"/>
</dbReference>
<comment type="similarity">
    <text evidence="2 5">Belongs to the citrate synthase family.</text>
</comment>
<evidence type="ECO:0000256" key="2">
    <source>
        <dbReference type="ARBA" id="ARBA00010566"/>
    </source>
</evidence>
<comment type="pathway">
    <text evidence="1">Carbohydrate metabolism; tricarboxylic acid cycle.</text>
</comment>
<name>A0A7C4KH92_9CHLR</name>
<dbReference type="InterPro" id="IPR002020">
    <property type="entry name" value="Citrate_synthase"/>
</dbReference>
<organism evidence="6">
    <name type="scientific">Anaerolinea thermolimosa</name>
    <dbReference type="NCBI Taxonomy" id="229919"/>
    <lineage>
        <taxon>Bacteria</taxon>
        <taxon>Bacillati</taxon>
        <taxon>Chloroflexota</taxon>
        <taxon>Anaerolineae</taxon>
        <taxon>Anaerolineales</taxon>
        <taxon>Anaerolineaceae</taxon>
        <taxon>Anaerolinea</taxon>
    </lineage>
</organism>
<dbReference type="UniPathway" id="UPA00223"/>
<sequence>MNIHDRIAAQLPAWRERVNRLRKEFGALKVGEVTVEQIYGGIRGVQIQVSDISYVDPLEGIRLRGYSIPEVIDYLPKVPGAEFPMAGGLFYLLMGDTLPTEEEALEVEREWYERSDIPQHVYNTIQSFPPNTHPMTLFSAAILALQPDSIFARLYAERVFTYEGLPKSDYWIYYLEDSLNLTAKLPGIASYIYNLKYRHGEIIPYRPDLDWGANFANMIGKGDDPRYHDLARLFLVIHSDHEGGNVSAHTAHLVSSALSDVYYSCAAGMTGLAGPLHGLANQECLKWLLNLLDHFGGKIPEREELKNYLNEQIKMGRVIPGYGHAVLRTTDPRFTVQFEFAKKYLADDQIFQLVRLVYEVLPPILAQTGKVKNPWPNVDAINGALQYHFGVTQFDFYTVMFGVSRILGLTAHIVWARALGKPIERPKSLTTPMLEELTAKAQPVPVVRMPVMD</sequence>
<dbReference type="InterPro" id="IPR019810">
    <property type="entry name" value="Citrate_synthase_AS"/>
</dbReference>
<comment type="caution">
    <text evidence="6">The sequence shown here is derived from an EMBL/GenBank/DDBJ whole genome shotgun (WGS) entry which is preliminary data.</text>
</comment>
<evidence type="ECO:0000256" key="4">
    <source>
        <dbReference type="ARBA" id="ARBA00022679"/>
    </source>
</evidence>
<reference evidence="6" key="1">
    <citation type="journal article" date="2020" name="mSystems">
        <title>Genome- and Community-Level Interaction Insights into Carbon Utilization and Element Cycling Functions of Hydrothermarchaeota in Hydrothermal Sediment.</title>
        <authorList>
            <person name="Zhou Z."/>
            <person name="Liu Y."/>
            <person name="Xu W."/>
            <person name="Pan J."/>
            <person name="Luo Z.H."/>
            <person name="Li M."/>
        </authorList>
    </citation>
    <scope>NUCLEOTIDE SEQUENCE [LARGE SCALE GENOMIC DNA]</scope>
    <source>
        <strain evidence="6">SpSt-573</strain>
    </source>
</reference>
<proteinExistence type="inferred from homology"/>
<dbReference type="EMBL" id="DSYK01000258">
    <property type="protein sequence ID" value="HGS21213.1"/>
    <property type="molecule type" value="Genomic_DNA"/>
</dbReference>
<evidence type="ECO:0000256" key="3">
    <source>
        <dbReference type="ARBA" id="ARBA00012972"/>
    </source>
</evidence>
<dbReference type="Gene3D" id="1.10.230.10">
    <property type="entry name" value="Cytochrome P450-Terp, domain 2"/>
    <property type="match status" value="1"/>
</dbReference>
<accession>A0A7C4KH92</accession>
<dbReference type="Pfam" id="PF00285">
    <property type="entry name" value="Citrate_synt"/>
    <property type="match status" value="1"/>
</dbReference>
<dbReference type="InterPro" id="IPR016142">
    <property type="entry name" value="Citrate_synth-like_lrg_a-sub"/>
</dbReference>
<dbReference type="SUPFAM" id="SSF48256">
    <property type="entry name" value="Citrate synthase"/>
    <property type="match status" value="1"/>
</dbReference>
<dbReference type="Gene3D" id="1.10.580.10">
    <property type="entry name" value="Citrate Synthase, domain 1"/>
    <property type="match status" value="1"/>
</dbReference>
<dbReference type="EC" id="2.3.3.16" evidence="3"/>
<dbReference type="GO" id="GO:0005975">
    <property type="term" value="P:carbohydrate metabolic process"/>
    <property type="evidence" value="ECO:0007669"/>
    <property type="project" value="TreeGrafter"/>
</dbReference>
<evidence type="ECO:0000313" key="6">
    <source>
        <dbReference type="EMBL" id="HGS21213.1"/>
    </source>
</evidence>
<dbReference type="GO" id="GO:0006099">
    <property type="term" value="P:tricarboxylic acid cycle"/>
    <property type="evidence" value="ECO:0007669"/>
    <property type="project" value="UniProtKB-UniPathway"/>
</dbReference>
<dbReference type="GO" id="GO:0036440">
    <property type="term" value="F:citrate synthase activity"/>
    <property type="evidence" value="ECO:0007669"/>
    <property type="project" value="UniProtKB-EC"/>
</dbReference>
<keyword evidence="6" id="KW-0012">Acyltransferase</keyword>
<dbReference type="PANTHER" id="PTHR11739">
    <property type="entry name" value="CITRATE SYNTHASE"/>
    <property type="match status" value="1"/>
</dbReference>
<evidence type="ECO:0000256" key="1">
    <source>
        <dbReference type="ARBA" id="ARBA00005163"/>
    </source>
</evidence>
<evidence type="ECO:0000256" key="5">
    <source>
        <dbReference type="RuleBase" id="RU003406"/>
    </source>
</evidence>
<dbReference type="NCBIfam" id="NF007128">
    <property type="entry name" value="PRK09569.1"/>
    <property type="match status" value="1"/>
</dbReference>